<dbReference type="Gene3D" id="3.40.50.150">
    <property type="entry name" value="Vaccinia Virus protein VP39"/>
    <property type="match status" value="1"/>
</dbReference>
<dbReference type="Proteomes" id="UP000249590">
    <property type="component" value="Unassembled WGS sequence"/>
</dbReference>
<keyword evidence="4" id="KW-0489">Methyltransferase</keyword>
<dbReference type="OrthoDB" id="9798496at2"/>
<name>A0A8B2NKH6_9HYPH</name>
<dbReference type="GO" id="GO:0004719">
    <property type="term" value="F:protein-L-isoaspartate (D-aspartate) O-methyltransferase activity"/>
    <property type="evidence" value="ECO:0007669"/>
    <property type="project" value="InterPro"/>
</dbReference>
<dbReference type="EMBL" id="QHHQ01000004">
    <property type="protein sequence ID" value="RAI00115.1"/>
    <property type="molecule type" value="Genomic_DNA"/>
</dbReference>
<dbReference type="InterPro" id="IPR029063">
    <property type="entry name" value="SAM-dependent_MTases_sf"/>
</dbReference>
<dbReference type="PANTHER" id="PTHR11579">
    <property type="entry name" value="PROTEIN-L-ISOASPARTATE O-METHYLTRANSFERASE"/>
    <property type="match status" value="1"/>
</dbReference>
<proteinExistence type="inferred from homology"/>
<comment type="caution">
    <text evidence="4">The sequence shown here is derived from an EMBL/GenBank/DDBJ whole genome shotgun (WGS) entry which is preliminary data.</text>
</comment>
<evidence type="ECO:0000256" key="1">
    <source>
        <dbReference type="ARBA" id="ARBA00005369"/>
    </source>
</evidence>
<comment type="similarity">
    <text evidence="1">Belongs to the methyltransferase superfamily. L-isoaspartyl/D-aspartyl protein methyltransferase family.</text>
</comment>
<dbReference type="PANTHER" id="PTHR11579:SF18">
    <property type="entry name" value="PROTEIN-L-ISOASPARTATE O-METHYLTRANSFERASE"/>
    <property type="match status" value="1"/>
</dbReference>
<dbReference type="Pfam" id="PF01135">
    <property type="entry name" value="PCMT"/>
    <property type="match status" value="1"/>
</dbReference>
<dbReference type="SUPFAM" id="SSF53335">
    <property type="entry name" value="S-adenosyl-L-methionine-dependent methyltransferases"/>
    <property type="match status" value="1"/>
</dbReference>
<keyword evidence="4" id="KW-0808">Transferase</keyword>
<evidence type="ECO:0000256" key="2">
    <source>
        <dbReference type="ARBA" id="ARBA00013346"/>
    </source>
</evidence>
<gene>
    <name evidence="4" type="ORF">DLJ53_20585</name>
</gene>
<dbReference type="InterPro" id="IPR000682">
    <property type="entry name" value="PCMT"/>
</dbReference>
<dbReference type="GO" id="GO:0005737">
    <property type="term" value="C:cytoplasm"/>
    <property type="evidence" value="ECO:0007669"/>
    <property type="project" value="TreeGrafter"/>
</dbReference>
<keyword evidence="5" id="KW-1185">Reference proteome</keyword>
<evidence type="ECO:0000256" key="3">
    <source>
        <dbReference type="ARBA" id="ARBA00030757"/>
    </source>
</evidence>
<dbReference type="RefSeq" id="WP_111348710.1">
    <property type="nucleotide sequence ID" value="NZ_QHHQ01000004.1"/>
</dbReference>
<evidence type="ECO:0000313" key="4">
    <source>
        <dbReference type="EMBL" id="RAI00115.1"/>
    </source>
</evidence>
<dbReference type="AlphaFoldDB" id="A0A8B2NKH6"/>
<protein>
    <recommendedName>
        <fullName evidence="2">Protein-L-isoaspartate O-methyltransferase</fullName>
    </recommendedName>
    <alternativeName>
        <fullName evidence="3">Protein L-isoaspartyl methyltransferase</fullName>
    </alternativeName>
</protein>
<sequence>MGDEAILRTRMVNNQLRTFDVTDHRIQDAFLSIQREKFVPGELRAIAYSDEALPIQRDAIGRPVRTMTRPAILARMIQTAQPVEDDVVLLVGAGLGYTAAILGQLAGSVIALECEEELADRATADLEEDVSNVVVVTGPLEEGWPKEAPYDVIFVDGAILVEPVKLIEQLKVGGRLVAIHGEGLAGRVQIFAKGEHGVSMRYSINAAATILPGFKAEPAFVF</sequence>
<organism evidence="4 5">
    <name type="scientific">Acuticoccus sediminis</name>
    <dbReference type="NCBI Taxonomy" id="2184697"/>
    <lineage>
        <taxon>Bacteria</taxon>
        <taxon>Pseudomonadati</taxon>
        <taxon>Pseudomonadota</taxon>
        <taxon>Alphaproteobacteria</taxon>
        <taxon>Hyphomicrobiales</taxon>
        <taxon>Amorphaceae</taxon>
        <taxon>Acuticoccus</taxon>
    </lineage>
</organism>
<evidence type="ECO:0000313" key="5">
    <source>
        <dbReference type="Proteomes" id="UP000249590"/>
    </source>
</evidence>
<accession>A0A8B2NKH6</accession>
<reference evidence="4 5" key="1">
    <citation type="submission" date="2018-05" db="EMBL/GenBank/DDBJ databases">
        <title>Acuticoccus sediminis sp. nov., isolated from deep-sea sediment of Indian Ocean.</title>
        <authorList>
            <person name="Liu X."/>
            <person name="Lai Q."/>
            <person name="Du Y."/>
            <person name="Sun F."/>
            <person name="Zhang X."/>
            <person name="Wang S."/>
            <person name="Shao Z."/>
        </authorList>
    </citation>
    <scope>NUCLEOTIDE SEQUENCE [LARGE SCALE GENOMIC DNA]</scope>
    <source>
        <strain evidence="4 5">PTG4-2</strain>
    </source>
</reference>
<dbReference type="GO" id="GO:0032259">
    <property type="term" value="P:methylation"/>
    <property type="evidence" value="ECO:0007669"/>
    <property type="project" value="UniProtKB-KW"/>
</dbReference>